<dbReference type="OrthoDB" id="10006939at2759"/>
<protein>
    <submittedName>
        <fullName evidence="1">Uncharacterized protein</fullName>
    </submittedName>
</protein>
<dbReference type="GO" id="GO:0003676">
    <property type="term" value="F:nucleic acid binding"/>
    <property type="evidence" value="ECO:0007669"/>
    <property type="project" value="InterPro"/>
</dbReference>
<dbReference type="InterPro" id="IPR036397">
    <property type="entry name" value="RNaseH_sf"/>
</dbReference>
<dbReference type="Proteomes" id="UP000663852">
    <property type="component" value="Unassembled WGS sequence"/>
</dbReference>
<comment type="caution">
    <text evidence="1">The sequence shown here is derived from an EMBL/GenBank/DDBJ whole genome shotgun (WGS) entry which is preliminary data.</text>
</comment>
<gene>
    <name evidence="1" type="ORF">EDS130_LOCUS46402</name>
</gene>
<name>A0A815XHM3_ADIRI</name>
<accession>A0A815XHM3</accession>
<dbReference type="AlphaFoldDB" id="A0A815XHM3"/>
<evidence type="ECO:0000313" key="1">
    <source>
        <dbReference type="EMBL" id="CAF1557631.1"/>
    </source>
</evidence>
<reference evidence="1" key="1">
    <citation type="submission" date="2021-02" db="EMBL/GenBank/DDBJ databases">
        <authorList>
            <person name="Nowell W R."/>
        </authorList>
    </citation>
    <scope>NUCLEOTIDE SEQUENCE</scope>
</reference>
<dbReference type="Gene3D" id="3.30.420.10">
    <property type="entry name" value="Ribonuclease H-like superfamily/Ribonuclease H"/>
    <property type="match status" value="1"/>
</dbReference>
<sequence length="79" mass="9067">MVSHTALKPVDGFCYQLPNLLDATELKIGFPGFIDKDHWPLNSPDLNPLDYCIWDEFVKVIDWNKVTSKPTVIQELKHA</sequence>
<proteinExistence type="predicted"/>
<organism evidence="1 2">
    <name type="scientific">Adineta ricciae</name>
    <name type="common">Rotifer</name>
    <dbReference type="NCBI Taxonomy" id="249248"/>
    <lineage>
        <taxon>Eukaryota</taxon>
        <taxon>Metazoa</taxon>
        <taxon>Spiralia</taxon>
        <taxon>Gnathifera</taxon>
        <taxon>Rotifera</taxon>
        <taxon>Eurotatoria</taxon>
        <taxon>Bdelloidea</taxon>
        <taxon>Adinetida</taxon>
        <taxon>Adinetidae</taxon>
        <taxon>Adineta</taxon>
    </lineage>
</organism>
<feature type="non-terminal residue" evidence="1">
    <location>
        <position position="1"/>
    </location>
</feature>
<evidence type="ECO:0000313" key="2">
    <source>
        <dbReference type="Proteomes" id="UP000663852"/>
    </source>
</evidence>
<dbReference type="EMBL" id="CAJNOJ010002136">
    <property type="protein sequence ID" value="CAF1557631.1"/>
    <property type="molecule type" value="Genomic_DNA"/>
</dbReference>